<keyword evidence="3 14" id="KW-0963">Cytoplasm</keyword>
<dbReference type="CDD" id="cd00200">
    <property type="entry name" value="WD40"/>
    <property type="match status" value="1"/>
</dbReference>
<reference evidence="18 19" key="1">
    <citation type="submission" date="2019-08" db="EMBL/GenBank/DDBJ databases">
        <title>The genome sequence of a newly discovered highly antifungal drug resistant Aspergillus species, Aspergillus tanneri NIH 1004.</title>
        <authorList>
            <person name="Mounaud S."/>
            <person name="Singh I."/>
            <person name="Joardar V."/>
            <person name="Pakala S."/>
            <person name="Pakala S."/>
            <person name="Venepally P."/>
            <person name="Chung J.K."/>
            <person name="Losada L."/>
            <person name="Nierman W.C."/>
        </authorList>
    </citation>
    <scope>NUCLEOTIDE SEQUENCE [LARGE SCALE GENOMIC DNA]</scope>
    <source>
        <strain evidence="18 19">NIH1004</strain>
    </source>
</reference>
<evidence type="ECO:0000313" key="19">
    <source>
        <dbReference type="Proteomes" id="UP000324241"/>
    </source>
</evidence>
<dbReference type="AlphaFoldDB" id="A0A5M9MAR3"/>
<keyword evidence="5 14" id="KW-0132">Cell division</keyword>
<dbReference type="PROSITE" id="PS50294">
    <property type="entry name" value="WD_REPEATS_REGION"/>
    <property type="match status" value="5"/>
</dbReference>
<protein>
    <recommendedName>
        <fullName evidence="14">Nuclear distribution protein nudF</fullName>
    </recommendedName>
    <alternativeName>
        <fullName evidence="14">Lissencephaly-1 homolog</fullName>
        <shortName evidence="14">LIS-1</shortName>
    </alternativeName>
</protein>
<dbReference type="Pfam" id="PF00400">
    <property type="entry name" value="WD40"/>
    <property type="match status" value="6"/>
</dbReference>
<dbReference type="PIRSF" id="PIRSF037647">
    <property type="entry name" value="Dynein_regulator_Lis1"/>
    <property type="match status" value="1"/>
</dbReference>
<evidence type="ECO:0000256" key="5">
    <source>
        <dbReference type="ARBA" id="ARBA00022618"/>
    </source>
</evidence>
<dbReference type="GO" id="GO:1990234">
    <property type="term" value="C:transferase complex"/>
    <property type="evidence" value="ECO:0007669"/>
    <property type="project" value="UniProtKB-ARBA"/>
</dbReference>
<evidence type="ECO:0000256" key="16">
    <source>
        <dbReference type="SAM" id="MobiDB-lite"/>
    </source>
</evidence>
<dbReference type="GeneID" id="54331042"/>
<keyword evidence="4 15" id="KW-0853">WD repeat</keyword>
<dbReference type="PROSITE" id="PS50082">
    <property type="entry name" value="WD_REPEATS_2"/>
    <property type="match status" value="6"/>
</dbReference>
<name>A0A5M9MAR3_9EURO</name>
<evidence type="ECO:0000256" key="14">
    <source>
        <dbReference type="HAMAP-Rule" id="MF_03141"/>
    </source>
</evidence>
<proteinExistence type="inferred from homology"/>
<dbReference type="GO" id="GO:0000132">
    <property type="term" value="P:establishment of mitotic spindle orientation"/>
    <property type="evidence" value="ECO:0007669"/>
    <property type="project" value="UniProtKB-UniRule"/>
</dbReference>
<dbReference type="GO" id="GO:0005741">
    <property type="term" value="C:mitochondrial outer membrane"/>
    <property type="evidence" value="ECO:0007669"/>
    <property type="project" value="UniProtKB-SubCell"/>
</dbReference>
<evidence type="ECO:0000256" key="9">
    <source>
        <dbReference type="ARBA" id="ARBA00023054"/>
    </source>
</evidence>
<dbReference type="GO" id="GO:0005874">
    <property type="term" value="C:microtubule"/>
    <property type="evidence" value="ECO:0007669"/>
    <property type="project" value="UniProtKB-KW"/>
</dbReference>
<dbReference type="PROSITE" id="PS50896">
    <property type="entry name" value="LISH"/>
    <property type="match status" value="1"/>
</dbReference>
<dbReference type="Proteomes" id="UP000324241">
    <property type="component" value="Unassembled WGS sequence"/>
</dbReference>
<keyword evidence="2 14" id="KW-0813">Transport</keyword>
<comment type="caution">
    <text evidence="18">The sequence shown here is derived from an EMBL/GenBank/DDBJ whole genome shotgun (WGS) entry which is preliminary data.</text>
</comment>
<dbReference type="RefSeq" id="XP_033423503.1">
    <property type="nucleotide sequence ID" value="XM_033572951.1"/>
</dbReference>
<comment type="similarity">
    <text evidence="12">Belongs to the WD repeat MDV1/CAF4 family.</text>
</comment>
<dbReference type="InterPro" id="IPR037190">
    <property type="entry name" value="LIS1_N"/>
</dbReference>
<keyword evidence="7" id="KW-0677">Repeat</keyword>
<comment type="function">
    <text evidence="14">Positively regulates the activity of the minus-end directed microtubule motor protein dynein. May enhance dynein-mediated microtubule sliding by targeting dynein to the microtubule plus end. Required for nuclear migration during vegetative growth as well as development. Required for retrograde early endosome (EE) transport from the hyphal tip. Required for localization of dynein to the mitotic spindle poles. Recruits additional proteins to the dynein complex at SPBs.</text>
</comment>
<dbReference type="InterPro" id="IPR015943">
    <property type="entry name" value="WD40/YVTN_repeat-like_dom_sf"/>
</dbReference>
<evidence type="ECO:0000256" key="10">
    <source>
        <dbReference type="ARBA" id="ARBA00023212"/>
    </source>
</evidence>
<dbReference type="SUPFAM" id="SSF50978">
    <property type="entry name" value="WD40 repeat-like"/>
    <property type="match status" value="1"/>
</dbReference>
<keyword evidence="8 14" id="KW-0498">Mitosis</keyword>
<dbReference type="SUPFAM" id="SSF109925">
    <property type="entry name" value="Lissencephaly-1 protein (Lis-1, PAF-AH alpha) N-terminal domain"/>
    <property type="match status" value="1"/>
</dbReference>
<evidence type="ECO:0000256" key="2">
    <source>
        <dbReference type="ARBA" id="ARBA00022448"/>
    </source>
</evidence>
<feature type="region of interest" description="Disordered" evidence="16">
    <location>
        <begin position="86"/>
        <end position="106"/>
    </location>
</feature>
<evidence type="ECO:0000256" key="12">
    <source>
        <dbReference type="ARBA" id="ARBA00038415"/>
    </source>
</evidence>
<feature type="repeat" description="WD" evidence="15">
    <location>
        <begin position="152"/>
        <end position="186"/>
    </location>
</feature>
<keyword evidence="10 14" id="KW-0206">Cytoskeleton</keyword>
<dbReference type="PANTHER" id="PTHR22847">
    <property type="entry name" value="WD40 REPEAT PROTEIN"/>
    <property type="match status" value="1"/>
</dbReference>
<dbReference type="InterPro" id="IPR019775">
    <property type="entry name" value="WD40_repeat_CS"/>
</dbReference>
<dbReference type="PANTHER" id="PTHR22847:SF637">
    <property type="entry name" value="WD REPEAT DOMAIN 5B"/>
    <property type="match status" value="1"/>
</dbReference>
<dbReference type="OrthoDB" id="10264588at2759"/>
<evidence type="ECO:0000256" key="15">
    <source>
        <dbReference type="PROSITE-ProRule" id="PRU00221"/>
    </source>
</evidence>
<feature type="repeat" description="WD" evidence="15">
    <location>
        <begin position="110"/>
        <end position="151"/>
    </location>
</feature>
<evidence type="ECO:0000313" key="18">
    <source>
        <dbReference type="EMBL" id="KAA8644142.1"/>
    </source>
</evidence>
<dbReference type="InterPro" id="IPR036322">
    <property type="entry name" value="WD40_repeat_dom_sf"/>
</dbReference>
<dbReference type="HAMAP" id="MF_03141">
    <property type="entry name" value="lis1"/>
    <property type="match status" value="1"/>
</dbReference>
<comment type="similarity">
    <text evidence="14">Belongs to the WD repeat LIS1/nudF family.</text>
</comment>
<organism evidence="18 19">
    <name type="scientific">Aspergillus tanneri</name>
    <dbReference type="NCBI Taxonomy" id="1220188"/>
    <lineage>
        <taxon>Eukaryota</taxon>
        <taxon>Fungi</taxon>
        <taxon>Dikarya</taxon>
        <taxon>Ascomycota</taxon>
        <taxon>Pezizomycotina</taxon>
        <taxon>Eurotiomycetes</taxon>
        <taxon>Eurotiomycetidae</taxon>
        <taxon>Eurotiales</taxon>
        <taxon>Aspergillaceae</taxon>
        <taxon>Aspergillus</taxon>
        <taxon>Aspergillus subgen. Circumdati</taxon>
    </lineage>
</organism>
<keyword evidence="11 14" id="KW-0131">Cell cycle</keyword>
<evidence type="ECO:0000256" key="8">
    <source>
        <dbReference type="ARBA" id="ARBA00022776"/>
    </source>
</evidence>
<dbReference type="GO" id="GO:0070840">
    <property type="term" value="F:dynein complex binding"/>
    <property type="evidence" value="ECO:0007669"/>
    <property type="project" value="UniProtKB-UniRule"/>
</dbReference>
<evidence type="ECO:0000256" key="6">
    <source>
        <dbReference type="ARBA" id="ARBA00022701"/>
    </source>
</evidence>
<feature type="repeat" description="WD" evidence="15">
    <location>
        <begin position="240"/>
        <end position="281"/>
    </location>
</feature>
<sequence>MSQILTTRQAEELHKSMVAYLSSINASKSSETLREELQISDSFDDATCKKYEGLLEKKWTGIVRLQKKIMDLESTIASLHAELDSTASTSRSKKQDPANWLPGSTPTHTFESHRDAITCVAFHPVFTSLASGSEDCTIKIWDWELGELERTLKGHLKAVSSLDFGGQKGHTLLASCSSDLTVKLWDPSKDYANIRTLSGHDHSVSAVRFLTPTENLLVSASRDASIRIWDVSTGFCVKVIKANGTWIRDVSASFDGKWLVSGGRDQAVTVWEVQSAEAKAALLGHENYIECCEFAPPVSYEYLATLAGLAKPPPASSSSEFIVTGARDKTIKIWESRGRLIKTLVGHDNWVRGLVFHPSGKYLISVADDKTIRCWDLSQEGRCVKTIDTSHGHFISCIRWGPISTKTNAVVETSETTTNGVPKKGTAMPARIFIECPGGMDFERDVYMRMRLLERYNMSRDGVTTLETNKYWTEVALSIPNEMSIYL</sequence>
<gene>
    <name evidence="18" type="primary">PAFAH1B1</name>
    <name evidence="14" type="synonym">lis1</name>
    <name evidence="14" type="synonym">nudF</name>
    <name evidence="18" type="ORF">ATNIH1004_008340</name>
</gene>
<comment type="function">
    <text evidence="13">Involved in mitochondrial fission. Acts as an adapter protein required to form mitochondrial fission complexes. Formation of these complexes is required to promote constriction and fission of the mitochondrial compartment at a late step in mitochondrial division.</text>
</comment>
<dbReference type="SMART" id="SM00320">
    <property type="entry name" value="WD40"/>
    <property type="match status" value="6"/>
</dbReference>
<accession>A0A5M9MAR3</accession>
<dbReference type="EMBL" id="QUQM01000006">
    <property type="protein sequence ID" value="KAA8644142.1"/>
    <property type="molecule type" value="Genomic_DNA"/>
</dbReference>
<dbReference type="Gene3D" id="1.20.960.30">
    <property type="match status" value="1"/>
</dbReference>
<evidence type="ECO:0000259" key="17">
    <source>
        <dbReference type="Pfam" id="PF24951"/>
    </source>
</evidence>
<evidence type="ECO:0000256" key="1">
    <source>
        <dbReference type="ARBA" id="ARBA00004570"/>
    </source>
</evidence>
<dbReference type="InterPro" id="IPR017252">
    <property type="entry name" value="Dynein_regulator_LIS1"/>
</dbReference>
<dbReference type="GO" id="GO:0007154">
    <property type="term" value="P:cell communication"/>
    <property type="evidence" value="ECO:0007669"/>
    <property type="project" value="UniProtKB-ARBA"/>
</dbReference>
<dbReference type="Gene3D" id="2.130.10.10">
    <property type="entry name" value="YVTN repeat-like/Quinoprotein amine dehydrogenase"/>
    <property type="match status" value="1"/>
</dbReference>
<comment type="subcellular location">
    <subcellularLocation>
        <location evidence="14">Cytoplasm</location>
        <location evidence="14">Cytoskeleton</location>
    </subcellularLocation>
    <subcellularLocation>
        <location evidence="14">Cytoplasm</location>
        <location evidence="14">Cytoskeleton</location>
        <location evidence="14">Spindle pole</location>
    </subcellularLocation>
    <subcellularLocation>
        <location evidence="1">Mitochondrion outer membrane</location>
        <topology evidence="1">Peripheral membrane protein</topology>
        <orientation evidence="1">Cytoplasmic side</orientation>
    </subcellularLocation>
    <text evidence="14">Localizes to the plus ends of microtubules at the hyphal tip and the mitotic spindle poles.</text>
</comment>
<dbReference type="Pfam" id="PF24951">
    <property type="entry name" value="LisH_PAC1"/>
    <property type="match status" value="1"/>
</dbReference>
<dbReference type="PROSITE" id="PS00678">
    <property type="entry name" value="WD_REPEATS_1"/>
    <property type="match status" value="2"/>
</dbReference>
<dbReference type="InterPro" id="IPR001680">
    <property type="entry name" value="WD40_rpt"/>
</dbReference>
<dbReference type="FunFam" id="1.20.960.30:FF:000002">
    <property type="entry name" value="Platelet-activating factor acetylhydrolase ib"/>
    <property type="match status" value="1"/>
</dbReference>
<dbReference type="InterPro" id="IPR056795">
    <property type="entry name" value="PAC1-like_LisH-like_dom"/>
</dbReference>
<keyword evidence="6 14" id="KW-0493">Microtubule</keyword>
<dbReference type="InterPro" id="IPR006594">
    <property type="entry name" value="LisH"/>
</dbReference>
<evidence type="ECO:0000256" key="13">
    <source>
        <dbReference type="ARBA" id="ARBA00043913"/>
    </source>
</evidence>
<keyword evidence="9 14" id="KW-0175">Coiled coil</keyword>
<feature type="repeat" description="WD" evidence="15">
    <location>
        <begin position="316"/>
        <end position="335"/>
    </location>
</feature>
<dbReference type="InterPro" id="IPR020472">
    <property type="entry name" value="WD40_PAC1"/>
</dbReference>
<evidence type="ECO:0000256" key="4">
    <source>
        <dbReference type="ARBA" id="ARBA00022574"/>
    </source>
</evidence>
<comment type="domain">
    <text evidence="14">Dimerization mediated by the LisH domain may be required to activate dynein.</text>
</comment>
<feature type="repeat" description="WD" evidence="15">
    <location>
        <begin position="344"/>
        <end position="378"/>
    </location>
</feature>
<dbReference type="PRINTS" id="PR00320">
    <property type="entry name" value="GPROTEINBRPT"/>
</dbReference>
<dbReference type="GO" id="GO:0051012">
    <property type="term" value="P:microtubule sliding"/>
    <property type="evidence" value="ECO:0007669"/>
    <property type="project" value="UniProtKB-UniRule"/>
</dbReference>
<evidence type="ECO:0000256" key="7">
    <source>
        <dbReference type="ARBA" id="ARBA00022737"/>
    </source>
</evidence>
<feature type="repeat" description="WD" evidence="15">
    <location>
        <begin position="197"/>
        <end position="239"/>
    </location>
</feature>
<dbReference type="GO" id="GO:0005875">
    <property type="term" value="C:microtubule associated complex"/>
    <property type="evidence" value="ECO:0007669"/>
    <property type="project" value="UniProtKB-UniRule"/>
</dbReference>
<dbReference type="VEuPathDB" id="FungiDB:EYZ11_001716"/>
<dbReference type="GO" id="GO:0051301">
    <property type="term" value="P:cell division"/>
    <property type="evidence" value="ECO:0007669"/>
    <property type="project" value="UniProtKB-KW"/>
</dbReference>
<feature type="domain" description="PAC1-like LisH-like dimerisation" evidence="17">
    <location>
        <begin position="7"/>
        <end position="42"/>
    </location>
</feature>
<dbReference type="GO" id="GO:0023052">
    <property type="term" value="P:signaling"/>
    <property type="evidence" value="ECO:0007669"/>
    <property type="project" value="UniProtKB-ARBA"/>
</dbReference>
<dbReference type="FunFam" id="2.130.10.10:FF:000342">
    <property type="entry name" value="Nuclear distribution protein PAC1"/>
    <property type="match status" value="1"/>
</dbReference>
<dbReference type="GO" id="GO:0000922">
    <property type="term" value="C:spindle pole"/>
    <property type="evidence" value="ECO:0007669"/>
    <property type="project" value="UniProtKB-SubCell"/>
</dbReference>
<evidence type="ECO:0000256" key="11">
    <source>
        <dbReference type="ARBA" id="ARBA00023306"/>
    </source>
</evidence>
<comment type="subunit">
    <text evidence="14">Self-associates. Interacts with nudE and dynein.</text>
</comment>
<evidence type="ECO:0000256" key="3">
    <source>
        <dbReference type="ARBA" id="ARBA00022490"/>
    </source>
</evidence>